<proteinExistence type="predicted"/>
<accession>A0ABW1Y9H5</accession>
<reference evidence="7" key="1">
    <citation type="journal article" date="2019" name="Int. J. Syst. Evol. Microbiol.">
        <title>The Global Catalogue of Microorganisms (GCM) 10K type strain sequencing project: providing services to taxonomists for standard genome sequencing and annotation.</title>
        <authorList>
            <consortium name="The Broad Institute Genomics Platform"/>
            <consortium name="The Broad Institute Genome Sequencing Center for Infectious Disease"/>
            <person name="Wu L."/>
            <person name="Ma J."/>
        </authorList>
    </citation>
    <scope>NUCLEOTIDE SEQUENCE [LARGE SCALE GENOMIC DNA]</scope>
    <source>
        <strain evidence="7">CGMCC 1.15772</strain>
    </source>
</reference>
<dbReference type="PROSITE" id="PS50850">
    <property type="entry name" value="MFS"/>
    <property type="match status" value="1"/>
</dbReference>
<gene>
    <name evidence="6" type="ORF">ACFP81_01450</name>
</gene>
<feature type="domain" description="Major facilitator superfamily (MFS) profile" evidence="5">
    <location>
        <begin position="1"/>
        <end position="121"/>
    </location>
</feature>
<evidence type="ECO:0000256" key="3">
    <source>
        <dbReference type="ARBA" id="ARBA00023136"/>
    </source>
</evidence>
<dbReference type="PANTHER" id="PTHR23528:SF1">
    <property type="entry name" value="MAJOR FACILITATOR SUPERFAMILY (MFS) PROFILE DOMAIN-CONTAINING PROTEIN"/>
    <property type="match status" value="1"/>
</dbReference>
<evidence type="ECO:0000256" key="2">
    <source>
        <dbReference type="ARBA" id="ARBA00022989"/>
    </source>
</evidence>
<keyword evidence="2 4" id="KW-1133">Transmembrane helix</keyword>
<dbReference type="Gene3D" id="1.20.1250.20">
    <property type="entry name" value="MFS general substrate transporter like domains"/>
    <property type="match status" value="1"/>
</dbReference>
<organism evidence="6 7">
    <name type="scientific">Deinococcus lacus</name>
    <dbReference type="NCBI Taxonomy" id="392561"/>
    <lineage>
        <taxon>Bacteria</taxon>
        <taxon>Thermotogati</taxon>
        <taxon>Deinococcota</taxon>
        <taxon>Deinococci</taxon>
        <taxon>Deinococcales</taxon>
        <taxon>Deinococcaceae</taxon>
        <taxon>Deinococcus</taxon>
    </lineage>
</organism>
<keyword evidence="1 4" id="KW-0812">Transmembrane</keyword>
<evidence type="ECO:0000313" key="7">
    <source>
        <dbReference type="Proteomes" id="UP001596297"/>
    </source>
</evidence>
<keyword evidence="3 4" id="KW-0472">Membrane</keyword>
<evidence type="ECO:0000256" key="4">
    <source>
        <dbReference type="SAM" id="Phobius"/>
    </source>
</evidence>
<keyword evidence="7" id="KW-1185">Reference proteome</keyword>
<dbReference type="Proteomes" id="UP001596297">
    <property type="component" value="Unassembled WGS sequence"/>
</dbReference>
<name>A0ABW1Y9H5_9DEIO</name>
<evidence type="ECO:0000313" key="6">
    <source>
        <dbReference type="EMBL" id="MFC6590829.1"/>
    </source>
</evidence>
<feature type="transmembrane region" description="Helical" evidence="4">
    <location>
        <begin position="91"/>
        <end position="110"/>
    </location>
</feature>
<dbReference type="RefSeq" id="WP_380081836.1">
    <property type="nucleotide sequence ID" value="NZ_JBHSWD010000001.1"/>
</dbReference>
<dbReference type="InterPro" id="IPR020846">
    <property type="entry name" value="MFS_dom"/>
</dbReference>
<dbReference type="EMBL" id="JBHSWD010000001">
    <property type="protein sequence ID" value="MFC6590829.1"/>
    <property type="molecule type" value="Genomic_DNA"/>
</dbReference>
<evidence type="ECO:0000256" key="1">
    <source>
        <dbReference type="ARBA" id="ARBA00022692"/>
    </source>
</evidence>
<dbReference type="PANTHER" id="PTHR23528">
    <property type="match status" value="1"/>
</dbReference>
<sequence length="121" mass="12395">MAGTLMAGAALLLLTVSSLPAALAVAVLFGLGYGAFSSVDWALGSDAMPSSGSYARDMGIWHVAFVAPQFVSLPMGILLDTLGTPGHERAGYTAVFGLAALFFIAGVLLVRNVPENRAQPA</sequence>
<evidence type="ECO:0000259" key="5">
    <source>
        <dbReference type="PROSITE" id="PS50850"/>
    </source>
</evidence>
<dbReference type="SUPFAM" id="SSF103473">
    <property type="entry name" value="MFS general substrate transporter"/>
    <property type="match status" value="1"/>
</dbReference>
<protein>
    <recommendedName>
        <fullName evidence="5">Major facilitator superfamily (MFS) profile domain-containing protein</fullName>
    </recommendedName>
</protein>
<dbReference type="InterPro" id="IPR036259">
    <property type="entry name" value="MFS_trans_sf"/>
</dbReference>
<comment type="caution">
    <text evidence="6">The sequence shown here is derived from an EMBL/GenBank/DDBJ whole genome shotgun (WGS) entry which is preliminary data.</text>
</comment>